<dbReference type="GO" id="GO:0016787">
    <property type="term" value="F:hydrolase activity"/>
    <property type="evidence" value="ECO:0007669"/>
    <property type="project" value="UniProtKB-KW"/>
</dbReference>
<dbReference type="AlphaFoldDB" id="A0A2I0IVN6"/>
<dbReference type="EMBL" id="PGOL01002437">
    <property type="protein sequence ID" value="PKI48057.1"/>
    <property type="molecule type" value="Genomic_DNA"/>
</dbReference>
<accession>A0A2I0IVN6</accession>
<keyword evidence="3" id="KW-0732">Signal</keyword>
<dbReference type="InterPro" id="IPR052940">
    <property type="entry name" value="Carb_Esterase_6"/>
</dbReference>
<sequence length="243" mass="26930">MAPLISLLRQSTTFTVLAVLTGLIVLSETQPPTSVPPSQPPPPPPPSPPPVNLPNVFLLAGQSNMVGHGDAQKTVGIGPGIPFASKVLELTPEMQAVKLVPCARDMCHLHQWQRREDLYDDLIARAKAADQNGSQLAALLWRQGGADGFRIEDTENYRLKLVQFFEDLRNDLHPSLLIIMEIVRDSQLAVDMLNLMKIDHRGPPYMPDRTHVTPDGQVLVRELMAEVYLPRILTPRPPLSKAR</sequence>
<dbReference type="Gene3D" id="3.40.50.1110">
    <property type="entry name" value="SGNH hydrolase"/>
    <property type="match status" value="1"/>
</dbReference>
<proteinExistence type="predicted"/>
<dbReference type="Proteomes" id="UP000233551">
    <property type="component" value="Unassembled WGS sequence"/>
</dbReference>
<evidence type="ECO:0000256" key="2">
    <source>
        <dbReference type="SAM" id="MobiDB-lite"/>
    </source>
</evidence>
<evidence type="ECO:0000256" key="3">
    <source>
        <dbReference type="SAM" id="SignalP"/>
    </source>
</evidence>
<feature type="compositionally biased region" description="Pro residues" evidence="2">
    <location>
        <begin position="33"/>
        <end position="52"/>
    </location>
</feature>
<name>A0A2I0IVN6_PUNGR</name>
<feature type="chain" id="PRO_5014127927" description="Sialate O-acetylesterase domain-containing protein" evidence="3">
    <location>
        <begin position="30"/>
        <end position="243"/>
    </location>
</feature>
<dbReference type="PANTHER" id="PTHR31988:SF20">
    <property type="entry name" value="SIALATE O-ACETYLESTERASE DOMAIN-CONTAINING PROTEIN"/>
    <property type="match status" value="1"/>
</dbReference>
<dbReference type="Pfam" id="PF03629">
    <property type="entry name" value="SASA"/>
    <property type="match status" value="1"/>
</dbReference>
<gene>
    <name evidence="5" type="ORF">CRG98_031574</name>
</gene>
<dbReference type="InterPro" id="IPR005181">
    <property type="entry name" value="SASA"/>
</dbReference>
<comment type="caution">
    <text evidence="5">The sequence shown here is derived from an EMBL/GenBank/DDBJ whole genome shotgun (WGS) entry which is preliminary data.</text>
</comment>
<keyword evidence="6" id="KW-1185">Reference proteome</keyword>
<protein>
    <recommendedName>
        <fullName evidence="4">Sialate O-acetylesterase domain-containing protein</fullName>
    </recommendedName>
</protein>
<reference evidence="5 6" key="1">
    <citation type="submission" date="2017-11" db="EMBL/GenBank/DDBJ databases">
        <title>De-novo sequencing of pomegranate (Punica granatum L.) genome.</title>
        <authorList>
            <person name="Akparov Z."/>
            <person name="Amiraslanov A."/>
            <person name="Hajiyeva S."/>
            <person name="Abbasov M."/>
            <person name="Kaur K."/>
            <person name="Hamwieh A."/>
            <person name="Solovyev V."/>
            <person name="Salamov A."/>
            <person name="Braich B."/>
            <person name="Kosarev P."/>
            <person name="Mahmoud A."/>
            <person name="Hajiyev E."/>
            <person name="Babayeva S."/>
            <person name="Izzatullayeva V."/>
            <person name="Mammadov A."/>
            <person name="Mammadov A."/>
            <person name="Sharifova S."/>
            <person name="Ojaghi J."/>
            <person name="Eynullazada K."/>
            <person name="Bayramov B."/>
            <person name="Abdulazimova A."/>
            <person name="Shahmuradov I."/>
        </authorList>
    </citation>
    <scope>NUCLEOTIDE SEQUENCE [LARGE SCALE GENOMIC DNA]</scope>
    <source>
        <strain evidence="6">cv. AG2017</strain>
        <tissue evidence="5">Leaf</tissue>
    </source>
</reference>
<organism evidence="5 6">
    <name type="scientific">Punica granatum</name>
    <name type="common">Pomegranate</name>
    <dbReference type="NCBI Taxonomy" id="22663"/>
    <lineage>
        <taxon>Eukaryota</taxon>
        <taxon>Viridiplantae</taxon>
        <taxon>Streptophyta</taxon>
        <taxon>Embryophyta</taxon>
        <taxon>Tracheophyta</taxon>
        <taxon>Spermatophyta</taxon>
        <taxon>Magnoliopsida</taxon>
        <taxon>eudicotyledons</taxon>
        <taxon>Gunneridae</taxon>
        <taxon>Pentapetalae</taxon>
        <taxon>rosids</taxon>
        <taxon>malvids</taxon>
        <taxon>Myrtales</taxon>
        <taxon>Lythraceae</taxon>
        <taxon>Punica</taxon>
    </lineage>
</organism>
<feature type="region of interest" description="Disordered" evidence="2">
    <location>
        <begin position="29"/>
        <end position="53"/>
    </location>
</feature>
<feature type="signal peptide" evidence="3">
    <location>
        <begin position="1"/>
        <end position="29"/>
    </location>
</feature>
<dbReference type="InterPro" id="IPR036514">
    <property type="entry name" value="SGNH_hydro_sf"/>
</dbReference>
<evidence type="ECO:0000259" key="4">
    <source>
        <dbReference type="Pfam" id="PF03629"/>
    </source>
</evidence>
<dbReference type="SUPFAM" id="SSF52266">
    <property type="entry name" value="SGNH hydrolase"/>
    <property type="match status" value="1"/>
</dbReference>
<evidence type="ECO:0000313" key="6">
    <source>
        <dbReference type="Proteomes" id="UP000233551"/>
    </source>
</evidence>
<feature type="domain" description="Sialate O-acetylesterase" evidence="4">
    <location>
        <begin position="70"/>
        <end position="229"/>
    </location>
</feature>
<keyword evidence="1" id="KW-0378">Hydrolase</keyword>
<dbReference type="PANTHER" id="PTHR31988">
    <property type="entry name" value="ESTERASE, PUTATIVE (DUF303)-RELATED"/>
    <property type="match status" value="1"/>
</dbReference>
<evidence type="ECO:0000256" key="1">
    <source>
        <dbReference type="ARBA" id="ARBA00022801"/>
    </source>
</evidence>
<evidence type="ECO:0000313" key="5">
    <source>
        <dbReference type="EMBL" id="PKI48057.1"/>
    </source>
</evidence>